<dbReference type="AlphaFoldDB" id="A0A397W9E4"/>
<gene>
    <name evidence="1" type="ORF">C2G38_2151646</name>
</gene>
<reference evidence="1 2" key="1">
    <citation type="submission" date="2018-06" db="EMBL/GenBank/DDBJ databases">
        <title>Comparative genomics reveals the genomic features of Rhizophagus irregularis, R. cerebriforme, R. diaphanum and Gigaspora rosea, and their symbiotic lifestyle signature.</title>
        <authorList>
            <person name="Morin E."/>
            <person name="San Clemente H."/>
            <person name="Chen E.C.H."/>
            <person name="De La Providencia I."/>
            <person name="Hainaut M."/>
            <person name="Kuo A."/>
            <person name="Kohler A."/>
            <person name="Murat C."/>
            <person name="Tang N."/>
            <person name="Roy S."/>
            <person name="Loubradou J."/>
            <person name="Henrissat B."/>
            <person name="Grigoriev I.V."/>
            <person name="Corradi N."/>
            <person name="Roux C."/>
            <person name="Martin F.M."/>
        </authorList>
    </citation>
    <scope>NUCLEOTIDE SEQUENCE [LARGE SCALE GENOMIC DNA]</scope>
    <source>
        <strain evidence="1 2">DAOM 194757</strain>
    </source>
</reference>
<comment type="caution">
    <text evidence="1">The sequence shown here is derived from an EMBL/GenBank/DDBJ whole genome shotgun (WGS) entry which is preliminary data.</text>
</comment>
<dbReference type="EMBL" id="QKWP01000004">
    <property type="protein sequence ID" value="RIB30841.1"/>
    <property type="molecule type" value="Genomic_DNA"/>
</dbReference>
<proteinExistence type="predicted"/>
<organism evidence="1 2">
    <name type="scientific">Gigaspora rosea</name>
    <dbReference type="NCBI Taxonomy" id="44941"/>
    <lineage>
        <taxon>Eukaryota</taxon>
        <taxon>Fungi</taxon>
        <taxon>Fungi incertae sedis</taxon>
        <taxon>Mucoromycota</taxon>
        <taxon>Glomeromycotina</taxon>
        <taxon>Glomeromycetes</taxon>
        <taxon>Diversisporales</taxon>
        <taxon>Gigasporaceae</taxon>
        <taxon>Gigaspora</taxon>
    </lineage>
</organism>
<sequence>MAKIDYVDLATMGYRGQGVAWIYFVNRHDRTIQIPNGFTLWDTVRNANVRPRMIHGYDAFFINWTNSYTLFQNGVEVLALRNQMQQTLEGVDWFEYDVEMGP</sequence>
<name>A0A397W9E4_9GLOM</name>
<accession>A0A397W9E4</accession>
<keyword evidence="2" id="KW-1185">Reference proteome</keyword>
<dbReference type="OrthoDB" id="2401656at2759"/>
<evidence type="ECO:0000313" key="1">
    <source>
        <dbReference type="EMBL" id="RIB30841.1"/>
    </source>
</evidence>
<evidence type="ECO:0000313" key="2">
    <source>
        <dbReference type="Proteomes" id="UP000266673"/>
    </source>
</evidence>
<dbReference type="Proteomes" id="UP000266673">
    <property type="component" value="Unassembled WGS sequence"/>
</dbReference>
<protein>
    <submittedName>
        <fullName evidence="1">Uncharacterized protein</fullName>
    </submittedName>
</protein>